<dbReference type="GO" id="GO:0005634">
    <property type="term" value="C:nucleus"/>
    <property type="evidence" value="ECO:0007669"/>
    <property type="project" value="TreeGrafter"/>
</dbReference>
<comment type="subcellular location">
    <subcellularLocation>
        <location evidence="1">Mitochondrion</location>
    </subcellularLocation>
</comment>
<evidence type="ECO:0000313" key="8">
    <source>
        <dbReference type="EMBL" id="EPE34377.1"/>
    </source>
</evidence>
<name>S3D7B3_GLAL2</name>
<dbReference type="Proteomes" id="UP000016922">
    <property type="component" value="Unassembled WGS sequence"/>
</dbReference>
<evidence type="ECO:0000313" key="9">
    <source>
        <dbReference type="Proteomes" id="UP000016922"/>
    </source>
</evidence>
<comment type="similarity">
    <text evidence="2">Belongs to the OXR1 family.</text>
</comment>
<dbReference type="GeneID" id="19469118"/>
<evidence type="ECO:0000256" key="4">
    <source>
        <dbReference type="ARBA" id="ARBA00037112"/>
    </source>
</evidence>
<dbReference type="PROSITE" id="PS51886">
    <property type="entry name" value="TLDC"/>
    <property type="match status" value="1"/>
</dbReference>
<dbReference type="AlphaFoldDB" id="S3D7B3"/>
<keyword evidence="9" id="KW-1185">Reference proteome</keyword>
<organism evidence="8 9">
    <name type="scientific">Glarea lozoyensis (strain ATCC 20868 / MF5171)</name>
    <dbReference type="NCBI Taxonomy" id="1116229"/>
    <lineage>
        <taxon>Eukaryota</taxon>
        <taxon>Fungi</taxon>
        <taxon>Dikarya</taxon>
        <taxon>Ascomycota</taxon>
        <taxon>Pezizomycotina</taxon>
        <taxon>Leotiomycetes</taxon>
        <taxon>Helotiales</taxon>
        <taxon>Helotiaceae</taxon>
        <taxon>Glarea</taxon>
    </lineage>
</organism>
<evidence type="ECO:0000256" key="5">
    <source>
        <dbReference type="ARBA" id="ARBA00040604"/>
    </source>
</evidence>
<dbReference type="STRING" id="1116229.S3D7B3"/>
<feature type="compositionally biased region" description="Low complexity" evidence="6">
    <location>
        <begin position="12"/>
        <end position="23"/>
    </location>
</feature>
<sequence length="334" mass="36447">MENLRSNPRNDSTPTSSSGTSTPNGGGSLLNTSWTFPQPLSHAVGGLLRRFSSDPPHKDQTRSNYADPYNAMPNKNTGIDGVYTPPYRTASPFQPPPLYPVNLEGYQENTPESARLLSRSLAEEIRLLVPPRLQLCEEWRLVYSLEEDGVSLGTLYKKCDDLRGLRNGFVLVVRDADGGLFGAYLTEAPHPSPHYFGTGECFLWRASILSASTHNLSQMLPPPPSADTTNIPRTTTISGGPTSPTSLLSPQLASTPERIRFKAFPYSGVNDYLILCEPSFLSIGGGDGHYGLWLDDNFEKGVSACCPTFGNEPLSEEGMKFEIVGVELWSVGNN</sequence>
<dbReference type="HOGENOM" id="CLU_029204_0_1_1"/>
<dbReference type="GO" id="GO:0006979">
    <property type="term" value="P:response to oxidative stress"/>
    <property type="evidence" value="ECO:0007669"/>
    <property type="project" value="TreeGrafter"/>
</dbReference>
<dbReference type="OrthoDB" id="26679at2759"/>
<dbReference type="InterPro" id="IPR006571">
    <property type="entry name" value="TLDc_dom"/>
</dbReference>
<accession>S3D7B3</accession>
<evidence type="ECO:0000256" key="2">
    <source>
        <dbReference type="ARBA" id="ARBA00009540"/>
    </source>
</evidence>
<dbReference type="eggNOG" id="KOG2372">
    <property type="taxonomic scope" value="Eukaryota"/>
</dbReference>
<feature type="compositionally biased region" description="Basic and acidic residues" evidence="6">
    <location>
        <begin position="51"/>
        <end position="61"/>
    </location>
</feature>
<protein>
    <recommendedName>
        <fullName evidence="5">Oxidation resistance protein 1</fullName>
    </recommendedName>
</protein>
<feature type="region of interest" description="Disordered" evidence="6">
    <location>
        <begin position="48"/>
        <end position="78"/>
    </location>
</feature>
<dbReference type="PANTHER" id="PTHR23354:SF62">
    <property type="entry name" value="MUSTARD, ISOFORM V"/>
    <property type="match status" value="1"/>
</dbReference>
<proteinExistence type="inferred from homology"/>
<dbReference type="PANTHER" id="PTHR23354">
    <property type="entry name" value="NUCLEOLAR PROTEIN 7/ESTROGEN RECEPTOR COACTIVATOR-RELATED"/>
    <property type="match status" value="1"/>
</dbReference>
<dbReference type="SMART" id="SM00584">
    <property type="entry name" value="TLDc"/>
    <property type="match status" value="1"/>
</dbReference>
<dbReference type="OMA" id="MPSVMPW"/>
<feature type="compositionally biased region" description="Polar residues" evidence="6">
    <location>
        <begin position="1"/>
        <end position="11"/>
    </location>
</feature>
<keyword evidence="3" id="KW-0496">Mitochondrion</keyword>
<dbReference type="KEGG" id="glz:GLAREA_10071"/>
<evidence type="ECO:0000256" key="6">
    <source>
        <dbReference type="SAM" id="MobiDB-lite"/>
    </source>
</evidence>
<dbReference type="EMBL" id="KE145356">
    <property type="protein sequence ID" value="EPE34377.1"/>
    <property type="molecule type" value="Genomic_DNA"/>
</dbReference>
<comment type="function">
    <text evidence="4">May be involved in protection from oxidative damage.</text>
</comment>
<feature type="domain" description="TLDc" evidence="7">
    <location>
        <begin position="115"/>
        <end position="332"/>
    </location>
</feature>
<feature type="region of interest" description="Disordered" evidence="6">
    <location>
        <begin position="1"/>
        <end position="34"/>
    </location>
</feature>
<gene>
    <name evidence="8" type="ORF">GLAREA_10071</name>
</gene>
<dbReference type="Pfam" id="PF07534">
    <property type="entry name" value="TLD"/>
    <property type="match status" value="2"/>
</dbReference>
<dbReference type="GO" id="GO:0005739">
    <property type="term" value="C:mitochondrion"/>
    <property type="evidence" value="ECO:0007669"/>
    <property type="project" value="UniProtKB-SubCell"/>
</dbReference>
<evidence type="ECO:0000259" key="7">
    <source>
        <dbReference type="PROSITE" id="PS51886"/>
    </source>
</evidence>
<reference evidence="8 9" key="1">
    <citation type="journal article" date="2013" name="BMC Genomics">
        <title>Genomics-driven discovery of the pneumocandin biosynthetic gene cluster in the fungus Glarea lozoyensis.</title>
        <authorList>
            <person name="Chen L."/>
            <person name="Yue Q."/>
            <person name="Zhang X."/>
            <person name="Xiang M."/>
            <person name="Wang C."/>
            <person name="Li S."/>
            <person name="Che Y."/>
            <person name="Ortiz-Lopez F.J."/>
            <person name="Bills G.F."/>
            <person name="Liu X."/>
            <person name="An Z."/>
        </authorList>
    </citation>
    <scope>NUCLEOTIDE SEQUENCE [LARGE SCALE GENOMIC DNA]</scope>
    <source>
        <strain evidence="9">ATCC 20868 / MF5171</strain>
    </source>
</reference>
<evidence type="ECO:0000256" key="1">
    <source>
        <dbReference type="ARBA" id="ARBA00004173"/>
    </source>
</evidence>
<evidence type="ECO:0000256" key="3">
    <source>
        <dbReference type="ARBA" id="ARBA00023128"/>
    </source>
</evidence>
<dbReference type="RefSeq" id="XP_008078312.1">
    <property type="nucleotide sequence ID" value="XM_008080121.1"/>
</dbReference>